<dbReference type="InterPro" id="IPR003864">
    <property type="entry name" value="CSC1/OSCA1-like_7TM"/>
</dbReference>
<feature type="transmembrane region" description="Helical" evidence="7">
    <location>
        <begin position="759"/>
        <end position="779"/>
    </location>
</feature>
<sequence length="929" mass="107837">MNVENKTNILDYLRNIIYNYVEVDDSTAILVLNYKDELSPLQSKYKNYTSGLIRTLLSNTRSGSAQRQFGITFSSFLSGVLVSVIFCVVQVLIFSILRNRFDFIYQPNVNLYERHNKVNTEEADNYQGNGPLSEKLGNQLWSWIKPTWSASIEEYREYGLDAYFFLRLLKTLSMFFLLLSIVIIPILIPIHYISGYKSADIENYISKMDLHDKITNEQMLSHLPYGLTGLDKISMSNISPAHNNRLAFHLILAVLLICFFHHLLLHELKYYVAERNKLLTSQYKTKSFQNVLFIGNISKDFDRDKIEYFCESLIPGSVDQIVSLPEDYKMRKMFRREICQLISLIENTQLDIIFSKAYYGKDKISSNDNIHYRSKQELSKIFPLYEFRYIYSKRIDLKQKRNPIIYSARRLSFLIKETFSGNIFTGFQFKLIQNNNNIWRRFFSLKWNPNLIIDSKQKKLERYLKKFEKNLIVQQDLEDHTGEKSSKQAFLVFKKVSFAHIFDQMLLSSKSSEMSDDKALGINPEDIVWCNIEAVGRVMKLFRVAVSNFLNVTIIIGWVVPVAIVGFVSQIPIITKIVPILTSLEDLPEYISKPLASIVPAVTLIFLTEGVPIFFRWFSVVKCLRTGAQIEIDVQKWFFSFLFVHIFLVVTISSGISVVVETVVNSPINIPHLLGTNLPKCSNFFCSFVLIRGIAYFGGNLLQLKNLLFYLGYYRWVKRTPREKLEYILDIPVYQWGSLYPIFSVLASISIIYSVIAPFILPLASFSFIFVMFSFKYSLKYQYDHKNKSETLGKFYPQALMQLYSGVYFLEACLIGLFALANCFRLSLFMFIFMIFTVSAHFQISNFTKPIIDHLPASLSSDEITQPKKDFRLNELESISHKIWIPYDKSGISTTEGEKWQSKYDMEFVHDNAFINENGKIVVNSNPYV</sequence>
<evidence type="ECO:0000256" key="4">
    <source>
        <dbReference type="ARBA" id="ARBA00022692"/>
    </source>
</evidence>
<dbReference type="EMBL" id="CP015056">
    <property type="protein sequence ID" value="QGN15241.1"/>
    <property type="molecule type" value="Genomic_DNA"/>
</dbReference>
<dbReference type="PANTHER" id="PTHR13018">
    <property type="entry name" value="PROBABLE MEMBRANE PROTEIN DUF221-RELATED"/>
    <property type="match status" value="1"/>
</dbReference>
<feature type="transmembrane region" description="Helical" evidence="7">
    <location>
        <begin position="76"/>
        <end position="97"/>
    </location>
</feature>
<reference evidence="11 12" key="1">
    <citation type="submission" date="2016-03" db="EMBL/GenBank/DDBJ databases">
        <title>How can Kluyveromyces marxianus grow so fast - potential evolutionary course in Saccharomyces Complex revealed by comparative genomics.</title>
        <authorList>
            <person name="Mo W."/>
            <person name="Lu W."/>
            <person name="Yang X."/>
            <person name="Qi J."/>
            <person name="Lv H."/>
        </authorList>
    </citation>
    <scope>NUCLEOTIDE SEQUENCE [LARGE SCALE GENOMIC DNA]</scope>
    <source>
        <strain evidence="11 12">FIM1</strain>
    </source>
</reference>
<evidence type="ECO:0000256" key="3">
    <source>
        <dbReference type="ARBA" id="ARBA00022448"/>
    </source>
</evidence>
<feature type="domain" description="CSC1/OSCA1-like 7TM region" evidence="8">
    <location>
        <begin position="544"/>
        <end position="818"/>
    </location>
</feature>
<evidence type="ECO:0000256" key="1">
    <source>
        <dbReference type="ARBA" id="ARBA00004141"/>
    </source>
</evidence>
<name>A0ABX6EUB4_KLUMA</name>
<proteinExistence type="inferred from homology"/>
<feature type="domain" description="10TM putative phosphate transporter extracellular tail" evidence="9">
    <location>
        <begin position="871"/>
        <end position="927"/>
    </location>
</feature>
<dbReference type="PANTHER" id="PTHR13018:SF20">
    <property type="entry name" value="SPORULATION-SPECIFIC PROTEIN 75"/>
    <property type="match status" value="1"/>
</dbReference>
<dbReference type="InterPro" id="IPR032880">
    <property type="entry name" value="CSC1/OSCA1-like_N"/>
</dbReference>
<gene>
    <name evidence="11" type="primary">SPO75</name>
    <name evidence="11" type="ORF">FIM1_1930</name>
</gene>
<feature type="domain" description="CSC1/OSCA1-like N-terminal transmembrane" evidence="10">
    <location>
        <begin position="75"/>
        <end position="267"/>
    </location>
</feature>
<comment type="similarity">
    <text evidence="2">Belongs to the CSC1 (TC 1.A.17) family.</text>
</comment>
<dbReference type="Proteomes" id="UP000422736">
    <property type="component" value="Chromosome 3"/>
</dbReference>
<dbReference type="Pfam" id="PF12621">
    <property type="entry name" value="PHM7_ext"/>
    <property type="match status" value="1"/>
</dbReference>
<evidence type="ECO:0000259" key="10">
    <source>
        <dbReference type="Pfam" id="PF13967"/>
    </source>
</evidence>
<evidence type="ECO:0000256" key="7">
    <source>
        <dbReference type="SAM" id="Phobius"/>
    </source>
</evidence>
<keyword evidence="5 7" id="KW-1133">Transmembrane helix</keyword>
<keyword evidence="12" id="KW-1185">Reference proteome</keyword>
<organism evidence="11 12">
    <name type="scientific">Kluyveromyces marxianus</name>
    <name type="common">Yeast</name>
    <name type="synonym">Candida kefyr</name>
    <dbReference type="NCBI Taxonomy" id="4911"/>
    <lineage>
        <taxon>Eukaryota</taxon>
        <taxon>Fungi</taxon>
        <taxon>Dikarya</taxon>
        <taxon>Ascomycota</taxon>
        <taxon>Saccharomycotina</taxon>
        <taxon>Saccharomycetes</taxon>
        <taxon>Saccharomycetales</taxon>
        <taxon>Saccharomycetaceae</taxon>
        <taxon>Kluyveromyces</taxon>
    </lineage>
</organism>
<protein>
    <submittedName>
        <fullName evidence="11">Sporulation-specific protein 75</fullName>
    </submittedName>
</protein>
<evidence type="ECO:0000313" key="12">
    <source>
        <dbReference type="Proteomes" id="UP000422736"/>
    </source>
</evidence>
<feature type="transmembrane region" description="Helical" evidence="7">
    <location>
        <begin position="172"/>
        <end position="193"/>
    </location>
</feature>
<feature type="transmembrane region" description="Helical" evidence="7">
    <location>
        <begin position="246"/>
        <end position="265"/>
    </location>
</feature>
<comment type="subcellular location">
    <subcellularLocation>
        <location evidence="1">Membrane</location>
        <topology evidence="1">Multi-pass membrane protein</topology>
    </subcellularLocation>
</comment>
<keyword evidence="6 7" id="KW-0472">Membrane</keyword>
<keyword evidence="3" id="KW-0813">Transport</keyword>
<feature type="transmembrane region" description="Helical" evidence="7">
    <location>
        <begin position="826"/>
        <end position="844"/>
    </location>
</feature>
<evidence type="ECO:0000256" key="6">
    <source>
        <dbReference type="ARBA" id="ARBA00023136"/>
    </source>
</evidence>
<dbReference type="Pfam" id="PF13967">
    <property type="entry name" value="RSN1_TM"/>
    <property type="match status" value="1"/>
</dbReference>
<keyword evidence="4 7" id="KW-0812">Transmembrane</keyword>
<feature type="transmembrane region" description="Helical" evidence="7">
    <location>
        <begin position="549"/>
        <end position="575"/>
    </location>
</feature>
<accession>A0ABX6EUB4</accession>
<feature type="transmembrane region" description="Helical" evidence="7">
    <location>
        <begin position="800"/>
        <end position="820"/>
    </location>
</feature>
<dbReference type="InterPro" id="IPR045122">
    <property type="entry name" value="Csc1-like"/>
</dbReference>
<evidence type="ECO:0000256" key="5">
    <source>
        <dbReference type="ARBA" id="ARBA00022989"/>
    </source>
</evidence>
<evidence type="ECO:0000259" key="8">
    <source>
        <dbReference type="Pfam" id="PF02714"/>
    </source>
</evidence>
<dbReference type="Pfam" id="PF02714">
    <property type="entry name" value="RSN1_7TM"/>
    <property type="match status" value="1"/>
</dbReference>
<evidence type="ECO:0000313" key="11">
    <source>
        <dbReference type="EMBL" id="QGN15241.1"/>
    </source>
</evidence>
<feature type="transmembrane region" description="Helical" evidence="7">
    <location>
        <begin position="638"/>
        <end position="660"/>
    </location>
</feature>
<feature type="transmembrane region" description="Helical" evidence="7">
    <location>
        <begin position="694"/>
        <end position="713"/>
    </location>
</feature>
<evidence type="ECO:0000256" key="2">
    <source>
        <dbReference type="ARBA" id="ARBA00007779"/>
    </source>
</evidence>
<dbReference type="InterPro" id="IPR022257">
    <property type="entry name" value="PHM7_ext"/>
</dbReference>
<feature type="transmembrane region" description="Helical" evidence="7">
    <location>
        <begin position="595"/>
        <end position="618"/>
    </location>
</feature>
<evidence type="ECO:0000259" key="9">
    <source>
        <dbReference type="Pfam" id="PF12621"/>
    </source>
</evidence>